<dbReference type="NCBIfam" id="NF004225">
    <property type="entry name" value="PRK05672.1"/>
    <property type="match status" value="1"/>
</dbReference>
<dbReference type="Gene3D" id="1.10.150.870">
    <property type="match status" value="1"/>
</dbReference>
<dbReference type="Pfam" id="PF02811">
    <property type="entry name" value="PHP"/>
    <property type="match status" value="1"/>
</dbReference>
<evidence type="ECO:0000259" key="10">
    <source>
        <dbReference type="SMART" id="SM00481"/>
    </source>
</evidence>
<dbReference type="Pfam" id="PF07733">
    <property type="entry name" value="DNA_pol3_alpha"/>
    <property type="match status" value="1"/>
</dbReference>
<evidence type="ECO:0000256" key="1">
    <source>
        <dbReference type="ARBA" id="ARBA00022490"/>
    </source>
</evidence>
<evidence type="ECO:0000256" key="6">
    <source>
        <dbReference type="ARBA" id="ARBA00022932"/>
    </source>
</evidence>
<dbReference type="PANTHER" id="PTHR32294:SF4">
    <property type="entry name" value="ERROR-PRONE DNA POLYMERASE"/>
    <property type="match status" value="1"/>
</dbReference>
<dbReference type="InterPro" id="IPR029460">
    <property type="entry name" value="DNAPol_HHH"/>
</dbReference>
<dbReference type="Gene3D" id="3.20.20.140">
    <property type="entry name" value="Metal-dependent hydrolases"/>
    <property type="match status" value="1"/>
</dbReference>
<name>A0ABS5F0Y4_9PROT</name>
<dbReference type="CDD" id="cd04485">
    <property type="entry name" value="DnaE_OBF"/>
    <property type="match status" value="1"/>
</dbReference>
<dbReference type="InterPro" id="IPR001126">
    <property type="entry name" value="UmuC"/>
</dbReference>
<evidence type="ECO:0000256" key="2">
    <source>
        <dbReference type="ARBA" id="ARBA00022679"/>
    </source>
</evidence>
<evidence type="ECO:0000256" key="5">
    <source>
        <dbReference type="ARBA" id="ARBA00022763"/>
    </source>
</evidence>
<dbReference type="SMART" id="SM00481">
    <property type="entry name" value="POLIIIAc"/>
    <property type="match status" value="1"/>
</dbReference>
<dbReference type="NCBIfam" id="TIGR00594">
    <property type="entry name" value="polc"/>
    <property type="match status" value="1"/>
</dbReference>
<evidence type="ECO:0000256" key="9">
    <source>
        <dbReference type="HAMAP-Rule" id="MF_01902"/>
    </source>
</evidence>
<dbReference type="Pfam" id="PF00817">
    <property type="entry name" value="IMS"/>
    <property type="match status" value="1"/>
</dbReference>
<keyword evidence="5 9" id="KW-0227">DNA damage</keyword>
<dbReference type="CDD" id="cd03468">
    <property type="entry name" value="PolY_like"/>
    <property type="match status" value="1"/>
</dbReference>
<reference evidence="12" key="1">
    <citation type="journal article" date="2021" name="Syst. Appl. Microbiol.">
        <title>Roseomonas hellenica sp. nov., isolated from roots of wild-growing Alkanna tinctoria.</title>
        <authorList>
            <person name="Rat A."/>
            <person name="Naranjo H.D."/>
            <person name="Lebbe L."/>
            <person name="Cnockaert M."/>
            <person name="Krigas N."/>
            <person name="Grigoriadou K."/>
            <person name="Maloupa E."/>
            <person name="Willems A."/>
        </authorList>
    </citation>
    <scope>NUCLEOTIDE SEQUENCE [LARGE SCALE GENOMIC DNA]</scope>
    <source>
        <strain evidence="12">LMG 31523</strain>
    </source>
</reference>
<proteinExistence type="inferred from homology"/>
<dbReference type="InterPro" id="IPR040982">
    <property type="entry name" value="DNA_pol3_finger"/>
</dbReference>
<dbReference type="PANTHER" id="PTHR32294">
    <property type="entry name" value="DNA POLYMERASE III SUBUNIT ALPHA"/>
    <property type="match status" value="1"/>
</dbReference>
<dbReference type="InterPro" id="IPR043502">
    <property type="entry name" value="DNA/RNA_pol_sf"/>
</dbReference>
<sequence>MRVGSGEGSALPGADRRYLALHLPDLATDRLRRTMDLPADRPLAVWATEGPRRVLVAVDPVAARAGLAVGQSLADAQAIAPDLLLQPEEPGAAARVLRDLALWARRYTPLAAEDAPDGVMLDITGCDHLWGGEAALLRDALARLRRAGFAARGAVAGAAATAGALARARSDQPVVVSGEEVAAVGPLPIGLALRLGAEDLAPLVRLGLRRVRDLLALLRAPLARRFGQDLLDRLDAVTGARRQAIRPLQPPPELAVALEPMEPVIARAGIDAVLDRLLDGLCAKLLRAGVGVRRLALLAWRVDGDVQEVVIGTGQPSRAPAHLRRLFRDKLERLAPGLGFERLALEARATDPMPAGAQAVMRIAGRRDESAAMALAQLLDRLGQRVEVRRVAPVASHWPEHMVASLGAQAVPPAMPAGWGGLWAPVLLRRRPEPVEVVALLPDGPPALLCWRGVAHRVAQVQGPRRLEPEWWRMGTLPARRDYYRLELASGARLWVYREGSLERARWLLHGMAAPSCIGVKQIQGASTRGVHESSTGLNWREPIHLGFAELAARSNFTFLDGASHPHELVKRAKRLGYAGIGICDTNSLSGVVRGHVAAKADPTDADDRSIPYRVGCRLLLLDGSEWLVWPTNRENYGRLTALLSAGRMREKAPKGECHIDRTAMFAVADGWVLAVIPPADPDEAFAAGLREAAAALRGRLAMPLLLAAACTYRGDDQARLDLLASMAAQAGAELLATGDVRYHDPARRRLADVVTAIRLHTTVDALGHHAEPNAERHLKPPAEVARLFARYPEALANTIRVLDATEGFKLEDLQYEYPDEILEEGYTAQETLERRVAEALETRWVGGAPADVRKRVAQELQLIRKLGYAPYFLTVQEIVRFAESKGILCQGRGSAANSAVCYALGVTAADPTKHDLLFERFISASRGEPPDIDIDFEHERREEVIQHLYEKYGRHRAAICATLICYRSRSAIREVGKAMGLTEDVTARLAKASWGPKGDRDPGEIAAEEGLDASDPRLALAMQFAAELIGFPRHTATHVGGFVITRGSLVELAVVSNAAMEDRTVLEWDKDDVEALGILKVDVLGLGMLTCLKRCFDLLRQHAHLDVGLRTLPPECPKTYEMLRQADSIGVFQVESRAQMNMLPRLRPEKFYDLVIEVAIVRPGPIAGDMVHPYLRRRAKLEDPDYPSPSLEHGPPNELQQVLDKTLGVPLFQEQAMRIAMVAAGFTADEADQLRRAMATFKMNGKVDRYRDKLVSGMVRRGYKQDFAERLFSQIEGFGDYGFPESHAASFALLVYASAWVKCHHPAVFACALINSQPMGFYAPAQLVRDAREHGVAIRPIDVNASTWDCTLEPEVESANGLALRLGLRMVASLSQEEAEAIVKARDARNGTPFASVEELARRSGVGRRALDALAAADAFAGLGAERRRAAWDARGVSAGPHDLPLFATAADPLADEPPLIAEPAPALVPATEGETVVEDYRATGLTLRRHPMALLRPALMALRCADTRQFHEAGQGSSLRLAGLVLMRQRPGSAKGVIFLTVEDEHGVANLVAYPDVAMRYRAALVSSRLLLAEGRVERVIEHAEVPITHLLIRSLTDRSDLLDGLLQPEEAELEGAARSARMPPSRDFR</sequence>
<dbReference type="Proteomes" id="UP001196870">
    <property type="component" value="Unassembled WGS sequence"/>
</dbReference>
<keyword evidence="4 9" id="KW-0235">DNA replication</keyword>
<dbReference type="EMBL" id="JAAGBB010000021">
    <property type="protein sequence ID" value="MBR0666196.1"/>
    <property type="molecule type" value="Genomic_DNA"/>
</dbReference>
<evidence type="ECO:0000256" key="3">
    <source>
        <dbReference type="ARBA" id="ARBA00022695"/>
    </source>
</evidence>
<dbReference type="GO" id="GO:0003887">
    <property type="term" value="F:DNA-directed DNA polymerase activity"/>
    <property type="evidence" value="ECO:0007669"/>
    <property type="project" value="UniProtKB-EC"/>
</dbReference>
<comment type="catalytic activity">
    <reaction evidence="8 9">
        <text>DNA(n) + a 2'-deoxyribonucleoside 5'-triphosphate = DNA(n+1) + diphosphate</text>
        <dbReference type="Rhea" id="RHEA:22508"/>
        <dbReference type="Rhea" id="RHEA-COMP:17339"/>
        <dbReference type="Rhea" id="RHEA-COMP:17340"/>
        <dbReference type="ChEBI" id="CHEBI:33019"/>
        <dbReference type="ChEBI" id="CHEBI:61560"/>
        <dbReference type="ChEBI" id="CHEBI:173112"/>
        <dbReference type="EC" id="2.7.7.7"/>
    </reaction>
</comment>
<keyword evidence="6 9" id="KW-0239">DNA-directed DNA polymerase</keyword>
<evidence type="ECO:0000256" key="4">
    <source>
        <dbReference type="ARBA" id="ARBA00022705"/>
    </source>
</evidence>
<organism evidence="11 12">
    <name type="scientific">Plastoroseomonas hellenica</name>
    <dbReference type="NCBI Taxonomy" id="2687306"/>
    <lineage>
        <taxon>Bacteria</taxon>
        <taxon>Pseudomonadati</taxon>
        <taxon>Pseudomonadota</taxon>
        <taxon>Alphaproteobacteria</taxon>
        <taxon>Acetobacterales</taxon>
        <taxon>Acetobacteraceae</taxon>
        <taxon>Plastoroseomonas</taxon>
    </lineage>
</organism>
<comment type="similarity">
    <text evidence="9">Belongs to the DNA polymerase type-C family. DnaE2 subfamily.</text>
</comment>
<dbReference type="InterPro" id="IPR004805">
    <property type="entry name" value="DnaE2/DnaE/PolC"/>
</dbReference>
<evidence type="ECO:0000256" key="8">
    <source>
        <dbReference type="ARBA" id="ARBA00049244"/>
    </source>
</evidence>
<dbReference type="InterPro" id="IPR011708">
    <property type="entry name" value="DNA_pol3_alpha_NTPase_dom"/>
</dbReference>
<comment type="subcellular location">
    <subcellularLocation>
        <location evidence="9">Cytoplasm</location>
    </subcellularLocation>
</comment>
<keyword evidence="3 9" id="KW-0548">Nucleotidyltransferase</keyword>
<evidence type="ECO:0000313" key="12">
    <source>
        <dbReference type="Proteomes" id="UP001196870"/>
    </source>
</evidence>
<evidence type="ECO:0000256" key="7">
    <source>
        <dbReference type="ARBA" id="ARBA00023204"/>
    </source>
</evidence>
<dbReference type="EC" id="2.7.7.7" evidence="9"/>
<dbReference type="SUPFAM" id="SSF56672">
    <property type="entry name" value="DNA/RNA polymerases"/>
    <property type="match status" value="1"/>
</dbReference>
<keyword evidence="1 9" id="KW-0963">Cytoplasm</keyword>
<keyword evidence="2 9" id="KW-0808">Transferase</keyword>
<keyword evidence="12" id="KW-1185">Reference proteome</keyword>
<protein>
    <recommendedName>
        <fullName evidence="9">Error-prone DNA polymerase</fullName>
        <ecNumber evidence="9">2.7.7.7</ecNumber>
    </recommendedName>
</protein>
<keyword evidence="7 9" id="KW-0234">DNA repair</keyword>
<evidence type="ECO:0000313" key="11">
    <source>
        <dbReference type="EMBL" id="MBR0666196.1"/>
    </source>
</evidence>
<accession>A0ABS5F0Y4</accession>
<dbReference type="HAMAP" id="MF_01902">
    <property type="entry name" value="DNApol_error_prone"/>
    <property type="match status" value="1"/>
</dbReference>
<dbReference type="InterPro" id="IPR004013">
    <property type="entry name" value="PHP_dom"/>
</dbReference>
<dbReference type="Pfam" id="PF14579">
    <property type="entry name" value="HHH_6"/>
    <property type="match status" value="1"/>
</dbReference>
<gene>
    <name evidence="11" type="primary">dnaE</name>
    <name evidence="9" type="synonym">dnaE2</name>
    <name evidence="11" type="ORF">GXW71_17680</name>
</gene>
<dbReference type="Pfam" id="PF17657">
    <property type="entry name" value="DNA_pol3_finger"/>
    <property type="match status" value="1"/>
</dbReference>
<dbReference type="InterPro" id="IPR023073">
    <property type="entry name" value="DnaE2"/>
</dbReference>
<dbReference type="InterPro" id="IPR003141">
    <property type="entry name" value="Pol/His_phosphatase_N"/>
</dbReference>
<comment type="function">
    <text evidence="9">DNA polymerase involved in damage-induced mutagenesis and translesion synthesis (TLS). It is not the major replicative DNA polymerase.</text>
</comment>
<feature type="domain" description="Polymerase/histidinol phosphatase N-terminal" evidence="10">
    <location>
        <begin position="549"/>
        <end position="631"/>
    </location>
</feature>
<comment type="caution">
    <text evidence="11">The sequence shown here is derived from an EMBL/GenBank/DDBJ whole genome shotgun (WGS) entry which is preliminary data.</text>
</comment>